<dbReference type="InterPro" id="IPR052455">
    <property type="entry name" value="Tricalbin_domain"/>
</dbReference>
<keyword evidence="2" id="KW-0813">Transport</keyword>
<dbReference type="InterPro" id="IPR031468">
    <property type="entry name" value="SMP_LBD"/>
</dbReference>
<dbReference type="PANTHER" id="PTHR46980:SF2">
    <property type="entry name" value="TRICALBIN-1-RELATED"/>
    <property type="match status" value="1"/>
</dbReference>
<comment type="subcellular location">
    <subcellularLocation>
        <location evidence="1">Membrane</location>
    </subcellularLocation>
</comment>
<dbReference type="PROSITE" id="PS51847">
    <property type="entry name" value="SMP"/>
    <property type="match status" value="1"/>
</dbReference>
<evidence type="ECO:0000259" key="7">
    <source>
        <dbReference type="PROSITE" id="PS51847"/>
    </source>
</evidence>
<dbReference type="OrthoDB" id="270970at2759"/>
<feature type="compositionally biased region" description="Acidic residues" evidence="6">
    <location>
        <begin position="479"/>
        <end position="495"/>
    </location>
</feature>
<organism evidence="8 9">
    <name type="scientific">Diacronema lutheri</name>
    <name type="common">Unicellular marine alga</name>
    <name type="synonym">Monochrysis lutheri</name>
    <dbReference type="NCBI Taxonomy" id="2081491"/>
    <lineage>
        <taxon>Eukaryota</taxon>
        <taxon>Haptista</taxon>
        <taxon>Haptophyta</taxon>
        <taxon>Pavlovophyceae</taxon>
        <taxon>Pavlovales</taxon>
        <taxon>Pavlovaceae</taxon>
        <taxon>Diacronema</taxon>
    </lineage>
</organism>
<sequence length="812" mass="84286">MLGAQTHLVAAVLFVYALGVFRFHWSWALATLWALHHVDARRRAREHGCAHQAGRDAREKELRTQPAVRWLNKIVRVVWPQYEPGLAEYTRGKLQAALDGSLPEFIESLPIKRLTFGPSAPQLDAIRLMYARRLDSEGGVGVRAVRSRAVLDLDVRMDCAGEAVLVVRLGSRHVHVSVPVTLSDVCVRGRLRVELVFCTPWPFFARLHLAWAELPHVACSVRPVRSVDVMEMPGLSTWLQELIEGGVRRMVWPLRVCLPYEEWYGEEGARGVGGAAADEGGVAQRALRASVGVEHAPAAADDADGARLAHQPSAPAAIGASHASLRQRHRPALPWARQAQRQPASAALPRAQFSQPLHNLQKLQQFARGTSAPLAAAAAAVPAQRAAAAADAAGAPAPAPAPLADERRGGAAGGAAPLLAPRATPAAAAIAVAAAAARATPDGFAAEPLARVPLSRRITIGRGEPQPARGPAVAHGEEAEAEVEDEAVDGEEEEASGGLLPAAPGAGRAWRADAASDDERAAGGGGSASDAGSRQPARAPLGAHAGATLGPCGAPSTLRPPSLSGYSPERPPSAASPTRSAASTGQPTPNAIKRALSHAGRQVRKLATNVSAPPRAAEPRRLGAAAAGARAAEPATEVTAEVTSPCARVLCVHVLEASAPPPLALGVPAPQDVWLALDLAPAAGVEHRPAAAVASRVPPTPRPIWSERLTLPLARAQPRGAEPTGLRVRLLAGATAARSRDAQGAEGGTLLGHASVCIADALSSSAPTPLSVELEPARASGGKPLPTVRLELSVAPYGERASSADWRASAGH</sequence>
<evidence type="ECO:0000313" key="9">
    <source>
        <dbReference type="Proteomes" id="UP000751190"/>
    </source>
</evidence>
<dbReference type="CDD" id="cd21669">
    <property type="entry name" value="SMP_SF"/>
    <property type="match status" value="1"/>
</dbReference>
<feature type="region of interest" description="Disordered" evidence="6">
    <location>
        <begin position="457"/>
        <end position="625"/>
    </location>
</feature>
<keyword evidence="5" id="KW-0472">Membrane</keyword>
<dbReference type="GO" id="GO:0008289">
    <property type="term" value="F:lipid binding"/>
    <property type="evidence" value="ECO:0007669"/>
    <property type="project" value="UniProtKB-KW"/>
</dbReference>
<name>A0A8J5XY56_DIALT</name>
<keyword evidence="9" id="KW-1185">Reference proteome</keyword>
<dbReference type="EMBL" id="JAGTXO010000001">
    <property type="protein sequence ID" value="KAG8470070.1"/>
    <property type="molecule type" value="Genomic_DNA"/>
</dbReference>
<evidence type="ECO:0000256" key="3">
    <source>
        <dbReference type="ARBA" id="ARBA00023055"/>
    </source>
</evidence>
<evidence type="ECO:0000256" key="1">
    <source>
        <dbReference type="ARBA" id="ARBA00004370"/>
    </source>
</evidence>
<gene>
    <name evidence="8" type="ORF">KFE25_008491</name>
</gene>
<keyword evidence="4" id="KW-0446">Lipid-binding</keyword>
<feature type="domain" description="SMP-LTD" evidence="7">
    <location>
        <begin position="64"/>
        <end position="261"/>
    </location>
</feature>
<reference evidence="8" key="1">
    <citation type="submission" date="2021-05" db="EMBL/GenBank/DDBJ databases">
        <title>The genome of the haptophyte Pavlova lutheri (Diacronema luteri, Pavlovales) - a model for lipid biosynthesis in eukaryotic algae.</title>
        <authorList>
            <person name="Hulatt C.J."/>
            <person name="Posewitz M.C."/>
        </authorList>
    </citation>
    <scope>NUCLEOTIDE SEQUENCE</scope>
    <source>
        <strain evidence="8">NIVA-4/92</strain>
    </source>
</reference>
<evidence type="ECO:0000256" key="5">
    <source>
        <dbReference type="ARBA" id="ARBA00023136"/>
    </source>
</evidence>
<dbReference type="Pfam" id="PF25669">
    <property type="entry name" value="SMP_MUG190-like"/>
    <property type="match status" value="1"/>
</dbReference>
<evidence type="ECO:0000313" key="8">
    <source>
        <dbReference type="EMBL" id="KAG8470070.1"/>
    </source>
</evidence>
<dbReference type="PANTHER" id="PTHR46980">
    <property type="entry name" value="TRICALBIN-1-RELATED"/>
    <property type="match status" value="1"/>
</dbReference>
<comment type="caution">
    <text evidence="8">The sequence shown here is derived from an EMBL/GenBank/DDBJ whole genome shotgun (WGS) entry which is preliminary data.</text>
</comment>
<feature type="compositionally biased region" description="Low complexity" evidence="6">
    <location>
        <begin position="572"/>
        <end position="584"/>
    </location>
</feature>
<protein>
    <recommendedName>
        <fullName evidence="7">SMP-LTD domain-containing protein</fullName>
    </recommendedName>
</protein>
<evidence type="ECO:0000256" key="2">
    <source>
        <dbReference type="ARBA" id="ARBA00022448"/>
    </source>
</evidence>
<accession>A0A8J5XY56</accession>
<keyword evidence="3" id="KW-0445">Lipid transport</keyword>
<proteinExistence type="predicted"/>
<dbReference type="AlphaFoldDB" id="A0A8J5XY56"/>
<dbReference type="GO" id="GO:0016020">
    <property type="term" value="C:membrane"/>
    <property type="evidence" value="ECO:0007669"/>
    <property type="project" value="UniProtKB-SubCell"/>
</dbReference>
<feature type="region of interest" description="Disordered" evidence="6">
    <location>
        <begin position="395"/>
        <end position="416"/>
    </location>
</feature>
<evidence type="ECO:0000256" key="6">
    <source>
        <dbReference type="SAM" id="MobiDB-lite"/>
    </source>
</evidence>
<evidence type="ECO:0000256" key="4">
    <source>
        <dbReference type="ARBA" id="ARBA00023121"/>
    </source>
</evidence>
<dbReference type="Proteomes" id="UP000751190">
    <property type="component" value="Unassembled WGS sequence"/>
</dbReference>
<dbReference type="GO" id="GO:0006869">
    <property type="term" value="P:lipid transport"/>
    <property type="evidence" value="ECO:0007669"/>
    <property type="project" value="UniProtKB-KW"/>
</dbReference>
<feature type="compositionally biased region" description="Low complexity" evidence="6">
    <location>
        <begin position="496"/>
        <end position="513"/>
    </location>
</feature>